<organism evidence="1 2">
    <name type="scientific">Rhododendron molle</name>
    <name type="common">Chinese azalea</name>
    <name type="synonym">Azalea mollis</name>
    <dbReference type="NCBI Taxonomy" id="49168"/>
    <lineage>
        <taxon>Eukaryota</taxon>
        <taxon>Viridiplantae</taxon>
        <taxon>Streptophyta</taxon>
        <taxon>Embryophyta</taxon>
        <taxon>Tracheophyta</taxon>
        <taxon>Spermatophyta</taxon>
        <taxon>Magnoliopsida</taxon>
        <taxon>eudicotyledons</taxon>
        <taxon>Gunneridae</taxon>
        <taxon>Pentapetalae</taxon>
        <taxon>asterids</taxon>
        <taxon>Ericales</taxon>
        <taxon>Ericaceae</taxon>
        <taxon>Ericoideae</taxon>
        <taxon>Rhodoreae</taxon>
        <taxon>Rhododendron</taxon>
    </lineage>
</organism>
<evidence type="ECO:0000313" key="1">
    <source>
        <dbReference type="EMBL" id="KAI8535929.1"/>
    </source>
</evidence>
<dbReference type="Proteomes" id="UP001062846">
    <property type="component" value="Chromosome 10"/>
</dbReference>
<reference evidence="1" key="1">
    <citation type="submission" date="2022-02" db="EMBL/GenBank/DDBJ databases">
        <title>Plant Genome Project.</title>
        <authorList>
            <person name="Zhang R.-G."/>
        </authorList>
    </citation>
    <scope>NUCLEOTIDE SEQUENCE</scope>
    <source>
        <strain evidence="1">AT1</strain>
    </source>
</reference>
<sequence>MIGSLGGGGGGDTAAAVERWRLVASNEAAIKAPEAVKNKLAEAMGDNSVGNDRAQKQDMENKGEQYVTAIAEQSRQMHQECDATMKAKSPAFTQAAGAKEVAKANMEKASEISKEITAVNEAIGQVKEATVLVQKEQENVFAEKDVQKHLYKATLEEKKKGTCVSRFCFLKEATVLDKLSKKKVMATGARVEVVKASEHEAKMRLETTRKLIEGIMTEDKPVGESFGGSVKKALEMVRDMILGPREICVQSDSKNVVSLLQKKNGSSKAAACILEIARESFARDAYNLFASPLECYFSGEASRILNNQWDEVREALEVIDIEAIFEAAGSMGTLWCGGFAWVLGVNGSALLRWVHHLQEGEAVHRSLLRRSSKYTEVEGDKYFVEEEWRTSLGFMLRYI</sequence>
<dbReference type="EMBL" id="CM046397">
    <property type="protein sequence ID" value="KAI8535929.1"/>
    <property type="molecule type" value="Genomic_DNA"/>
</dbReference>
<evidence type="ECO:0000313" key="2">
    <source>
        <dbReference type="Proteomes" id="UP001062846"/>
    </source>
</evidence>
<comment type="caution">
    <text evidence="1">The sequence shown here is derived from an EMBL/GenBank/DDBJ whole genome shotgun (WGS) entry which is preliminary data.</text>
</comment>
<name>A0ACC0M5S9_RHOML</name>
<keyword evidence="2" id="KW-1185">Reference proteome</keyword>
<proteinExistence type="predicted"/>
<accession>A0ACC0M5S9</accession>
<protein>
    <submittedName>
        <fullName evidence="1">Uncharacterized protein</fullName>
    </submittedName>
</protein>
<gene>
    <name evidence="1" type="ORF">RHMOL_Rhmol10G0213900</name>
</gene>